<keyword evidence="8" id="KW-0547">Nucleotide-binding</keyword>
<evidence type="ECO:0000256" key="6">
    <source>
        <dbReference type="ARBA" id="ARBA00022695"/>
    </source>
</evidence>
<keyword evidence="5" id="KW-0819">tRNA processing</keyword>
<dbReference type="SUPFAM" id="SSF81301">
    <property type="entry name" value="Nucleotidyltransferase"/>
    <property type="match status" value="1"/>
</dbReference>
<gene>
    <name evidence="14" type="ordered locus">Emin_0642</name>
</gene>
<evidence type="ECO:0000256" key="7">
    <source>
        <dbReference type="ARBA" id="ARBA00022723"/>
    </source>
</evidence>
<evidence type="ECO:0000256" key="4">
    <source>
        <dbReference type="ARBA" id="ARBA00022679"/>
    </source>
</evidence>
<dbReference type="Pfam" id="PF12627">
    <property type="entry name" value="PolyA_pol_RNAbd"/>
    <property type="match status" value="1"/>
</dbReference>
<dbReference type="CDD" id="cd05398">
    <property type="entry name" value="NT_ClassII-CCAase"/>
    <property type="match status" value="1"/>
</dbReference>
<evidence type="ECO:0000259" key="13">
    <source>
        <dbReference type="Pfam" id="PF12627"/>
    </source>
</evidence>
<evidence type="ECO:0000256" key="8">
    <source>
        <dbReference type="ARBA" id="ARBA00022741"/>
    </source>
</evidence>
<dbReference type="InterPro" id="IPR002646">
    <property type="entry name" value="PolA_pol_head_dom"/>
</dbReference>
<dbReference type="PANTHER" id="PTHR47788">
    <property type="entry name" value="POLYA POLYMERASE"/>
    <property type="match status" value="1"/>
</dbReference>
<comment type="similarity">
    <text evidence="2 11">Belongs to the tRNA nucleotidyltransferase/poly(A) polymerase family.</text>
</comment>
<organism evidence="14 15">
    <name type="scientific">Elusimicrobium minutum (strain Pei191)</name>
    <dbReference type="NCBI Taxonomy" id="445932"/>
    <lineage>
        <taxon>Bacteria</taxon>
        <taxon>Pseudomonadati</taxon>
        <taxon>Elusimicrobiota</taxon>
        <taxon>Elusimicrobia</taxon>
        <taxon>Elusimicrobiales</taxon>
        <taxon>Elusimicrobiaceae</taxon>
        <taxon>Elusimicrobium</taxon>
    </lineage>
</organism>
<dbReference type="GO" id="GO:0000049">
    <property type="term" value="F:tRNA binding"/>
    <property type="evidence" value="ECO:0007669"/>
    <property type="project" value="UniProtKB-KW"/>
</dbReference>
<evidence type="ECO:0000256" key="9">
    <source>
        <dbReference type="ARBA" id="ARBA00022842"/>
    </source>
</evidence>
<dbReference type="RefSeq" id="WP_012414812.1">
    <property type="nucleotide sequence ID" value="NC_010644.1"/>
</dbReference>
<dbReference type="InterPro" id="IPR032828">
    <property type="entry name" value="PolyA_RNA-bd"/>
</dbReference>
<dbReference type="Gene3D" id="3.30.460.10">
    <property type="entry name" value="Beta Polymerase, domain 2"/>
    <property type="match status" value="1"/>
</dbReference>
<keyword evidence="3" id="KW-0820">tRNA-binding</keyword>
<feature type="domain" description="tRNA nucleotidyltransferase/poly(A) polymerase RNA and SrmB- binding" evidence="13">
    <location>
        <begin position="179"/>
        <end position="237"/>
    </location>
</feature>
<reference evidence="14 15" key="1">
    <citation type="journal article" date="2009" name="Appl. Environ. Microbiol.">
        <title>Genomic analysis of 'Elusimicrobium minutum,' the first cultivated representative of the phylum 'Elusimicrobia' (formerly termite group 1).</title>
        <authorList>
            <person name="Herlemann D.P.R."/>
            <person name="Geissinger O."/>
            <person name="Ikeda-Ohtsubo W."/>
            <person name="Kunin V."/>
            <person name="Sun H."/>
            <person name="Lapidus A."/>
            <person name="Hugenholtz P."/>
            <person name="Brune A."/>
        </authorList>
    </citation>
    <scope>NUCLEOTIDE SEQUENCE [LARGE SCALE GENOMIC DNA]</scope>
    <source>
        <strain evidence="14 15">Pei191</strain>
    </source>
</reference>
<evidence type="ECO:0000256" key="2">
    <source>
        <dbReference type="ARBA" id="ARBA00007265"/>
    </source>
</evidence>
<keyword evidence="4 11" id="KW-0808">Transferase</keyword>
<dbReference type="Gene3D" id="1.10.3090.10">
    <property type="entry name" value="cca-adding enzyme, domain 2"/>
    <property type="match status" value="1"/>
</dbReference>
<evidence type="ECO:0000256" key="10">
    <source>
        <dbReference type="ARBA" id="ARBA00022884"/>
    </source>
</evidence>
<dbReference type="InterPro" id="IPR052390">
    <property type="entry name" value="tRNA_nt/polyA_polymerase"/>
</dbReference>
<dbReference type="KEGG" id="emi:Emin_0642"/>
<evidence type="ECO:0000259" key="12">
    <source>
        <dbReference type="Pfam" id="PF01743"/>
    </source>
</evidence>
<comment type="cofactor">
    <cofactor evidence="1">
        <name>Mg(2+)</name>
        <dbReference type="ChEBI" id="CHEBI:18420"/>
    </cofactor>
</comment>
<keyword evidence="10 11" id="KW-0694">RNA-binding</keyword>
<keyword evidence="9" id="KW-0460">Magnesium</keyword>
<dbReference type="GO" id="GO:0016779">
    <property type="term" value="F:nucleotidyltransferase activity"/>
    <property type="evidence" value="ECO:0007669"/>
    <property type="project" value="UniProtKB-KW"/>
</dbReference>
<proteinExistence type="inferred from homology"/>
<dbReference type="EMBL" id="CP001055">
    <property type="protein sequence ID" value="ACC98197.1"/>
    <property type="molecule type" value="Genomic_DNA"/>
</dbReference>
<evidence type="ECO:0000313" key="15">
    <source>
        <dbReference type="Proteomes" id="UP000001029"/>
    </source>
</evidence>
<dbReference type="SUPFAM" id="SSF81891">
    <property type="entry name" value="Poly A polymerase C-terminal region-like"/>
    <property type="match status" value="1"/>
</dbReference>
<evidence type="ECO:0000256" key="5">
    <source>
        <dbReference type="ARBA" id="ARBA00022694"/>
    </source>
</evidence>
<protein>
    <submittedName>
        <fullName evidence="14">tRNA nucleotidyltransferase/poly(A) polymerase</fullName>
    </submittedName>
</protein>
<accession>B2KC70</accession>
<feature type="domain" description="Poly A polymerase head" evidence="12">
    <location>
        <begin position="24"/>
        <end position="150"/>
    </location>
</feature>
<dbReference type="GO" id="GO:0000166">
    <property type="term" value="F:nucleotide binding"/>
    <property type="evidence" value="ECO:0007669"/>
    <property type="project" value="UniProtKB-KW"/>
</dbReference>
<name>B2KC70_ELUMP</name>
<dbReference type="AlphaFoldDB" id="B2KC70"/>
<keyword evidence="7" id="KW-0479">Metal-binding</keyword>
<dbReference type="PANTHER" id="PTHR47788:SF1">
    <property type="entry name" value="A-ADDING TRNA NUCLEOTIDYLTRANSFERASE"/>
    <property type="match status" value="1"/>
</dbReference>
<keyword evidence="15" id="KW-1185">Reference proteome</keyword>
<dbReference type="STRING" id="445932.Emin_0642"/>
<dbReference type="OrthoDB" id="9805698at2"/>
<evidence type="ECO:0000256" key="3">
    <source>
        <dbReference type="ARBA" id="ARBA00022555"/>
    </source>
</evidence>
<sequence length="374" mass="42681">MIEKKYVKFFKELGEEADRHKIKVWLVGGAVRDFYLGRKTQDVDITVEGDSKVLIDFLIKFHGAEAQEFDDFGTARVKLKNGLKLDFVRARKEVYLKPAALPKVSPSTIDKDLFRRDFTANAWALSINGATFGVYYDPFKAKQSIDKKQIKVLHDKSFIDDPTRAYRAVRFAGRFNWTIEKNTKWLLKNASKAALPSLLSRERLRAELIKILEEKEIRKIFKFLQEYDLNNFIFPKLKWHNSLTKTKNVNVRLGILACSLGAQGGDFIESLHLPRALSQELYGAWEVVNSSMAPLKELTGTQLEIIKKFNPKFCKAALTAVFITGGKIAEQGFNGKEITSVFNELRRAQFKGAVKNKNAALKFIKNKKHISNVI</sequence>
<evidence type="ECO:0000256" key="11">
    <source>
        <dbReference type="RuleBase" id="RU003953"/>
    </source>
</evidence>
<dbReference type="Proteomes" id="UP000001029">
    <property type="component" value="Chromosome"/>
</dbReference>
<keyword evidence="6" id="KW-0548">Nucleotidyltransferase</keyword>
<dbReference type="HOGENOM" id="CLU_015961_5_1_0"/>
<dbReference type="Pfam" id="PF01743">
    <property type="entry name" value="PolyA_pol"/>
    <property type="match status" value="1"/>
</dbReference>
<evidence type="ECO:0000313" key="14">
    <source>
        <dbReference type="EMBL" id="ACC98197.1"/>
    </source>
</evidence>
<dbReference type="GO" id="GO:0008033">
    <property type="term" value="P:tRNA processing"/>
    <property type="evidence" value="ECO:0007669"/>
    <property type="project" value="UniProtKB-KW"/>
</dbReference>
<dbReference type="InterPro" id="IPR043519">
    <property type="entry name" value="NT_sf"/>
</dbReference>
<dbReference type="GO" id="GO:0046872">
    <property type="term" value="F:metal ion binding"/>
    <property type="evidence" value="ECO:0007669"/>
    <property type="project" value="UniProtKB-KW"/>
</dbReference>
<evidence type="ECO:0000256" key="1">
    <source>
        <dbReference type="ARBA" id="ARBA00001946"/>
    </source>
</evidence>